<dbReference type="AlphaFoldDB" id="A0ABD4T0S0"/>
<dbReference type="Gene3D" id="3.40.50.1450">
    <property type="entry name" value="HybD-like"/>
    <property type="match status" value="1"/>
</dbReference>
<evidence type="ECO:0000313" key="1">
    <source>
        <dbReference type="EMBL" id="MCM1982033.1"/>
    </source>
</evidence>
<accession>A0ABD4T0S0</accession>
<gene>
    <name evidence="1" type="ORF">QQ91_0004195</name>
</gene>
<keyword evidence="1" id="KW-0645">Protease</keyword>
<comment type="caution">
    <text evidence="1">The sequence shown here is derived from an EMBL/GenBank/DDBJ whole genome shotgun (WGS) entry which is preliminary data.</text>
</comment>
<dbReference type="SUPFAM" id="SSF53163">
    <property type="entry name" value="HybD-like"/>
    <property type="match status" value="1"/>
</dbReference>
<dbReference type="PANTHER" id="PTHR30302:SF5">
    <property type="entry name" value="SLR1876 PROTEIN"/>
    <property type="match status" value="1"/>
</dbReference>
<dbReference type="InterPro" id="IPR000671">
    <property type="entry name" value="Peptidase_A31"/>
</dbReference>
<dbReference type="PANTHER" id="PTHR30302">
    <property type="entry name" value="HYDROGENASE 1 MATURATION PROTEASE"/>
    <property type="match status" value="1"/>
</dbReference>
<dbReference type="InterPro" id="IPR023430">
    <property type="entry name" value="Pept_HybD-like_dom_sf"/>
</dbReference>
<proteinExistence type="predicted"/>
<evidence type="ECO:0000313" key="2">
    <source>
        <dbReference type="Proteomes" id="UP000031561"/>
    </source>
</evidence>
<organism evidence="1 2">
    <name type="scientific">Lyngbya confervoides BDU141951</name>
    <dbReference type="NCBI Taxonomy" id="1574623"/>
    <lineage>
        <taxon>Bacteria</taxon>
        <taxon>Bacillati</taxon>
        <taxon>Cyanobacteriota</taxon>
        <taxon>Cyanophyceae</taxon>
        <taxon>Oscillatoriophycideae</taxon>
        <taxon>Oscillatoriales</taxon>
        <taxon>Microcoleaceae</taxon>
        <taxon>Lyngbya</taxon>
    </lineage>
</organism>
<dbReference type="GO" id="GO:0006508">
    <property type="term" value="P:proteolysis"/>
    <property type="evidence" value="ECO:0007669"/>
    <property type="project" value="UniProtKB-KW"/>
</dbReference>
<dbReference type="EMBL" id="JTHE03000028">
    <property type="protein sequence ID" value="MCM1982033.1"/>
    <property type="molecule type" value="Genomic_DNA"/>
</dbReference>
<dbReference type="GO" id="GO:0008233">
    <property type="term" value="F:peptidase activity"/>
    <property type="evidence" value="ECO:0007669"/>
    <property type="project" value="UniProtKB-KW"/>
</dbReference>
<keyword evidence="1" id="KW-0378">Hydrolase</keyword>
<sequence length="163" mass="17368">MGIRESLSEEKSPSFLVLGYGRSHHGDEGIGQAIVAQLHDLALEGVITHCDSILHPELAGRLATADQVIFVHACQMGDAAEVRVRSLDACGSETPGSAVPCSGHSCDPCSLLALTQSVYGHSPRAYWVEVPAKDFSLGDSFSRIAQKASQDALQVIEELIQQV</sequence>
<name>A0ABD4T0S0_9CYAN</name>
<dbReference type="Proteomes" id="UP000031561">
    <property type="component" value="Unassembled WGS sequence"/>
</dbReference>
<protein>
    <submittedName>
        <fullName evidence="1">Hydrogenase maturation protease</fullName>
    </submittedName>
</protein>
<reference evidence="1 2" key="1">
    <citation type="journal article" date="2015" name="Genome Announc.">
        <title>Draft Genome Sequence of Filamentous Marine Cyanobacterium Lyngbya confervoides Strain BDU141951.</title>
        <authorList>
            <person name="Chandrababunaidu M.M."/>
            <person name="Sen D."/>
            <person name="Tripathy S."/>
        </authorList>
    </citation>
    <scope>NUCLEOTIDE SEQUENCE [LARGE SCALE GENOMIC DNA]</scope>
    <source>
        <strain evidence="1 2">BDU141951</strain>
    </source>
</reference>
<dbReference type="RefSeq" id="WP_166280426.1">
    <property type="nucleotide sequence ID" value="NZ_JTHE03000028.1"/>
</dbReference>
<keyword evidence="2" id="KW-1185">Reference proteome</keyword>